<protein>
    <submittedName>
        <fullName evidence="1">Predicted ATPase (AAA+ superfamily)</fullName>
    </submittedName>
</protein>
<dbReference type="PANTHER" id="PTHR42935">
    <property type="entry name" value="SLR0930 PROTEIN"/>
    <property type="match status" value="1"/>
</dbReference>
<dbReference type="SUPFAM" id="SSF52540">
    <property type="entry name" value="P-loop containing nucleoside triphosphate hydrolases"/>
    <property type="match status" value="1"/>
</dbReference>
<dbReference type="CDD" id="cd00009">
    <property type="entry name" value="AAA"/>
    <property type="match status" value="1"/>
</dbReference>
<accession>A0A378VWU1</accession>
<dbReference type="InterPro" id="IPR027417">
    <property type="entry name" value="P-loop_NTPase"/>
</dbReference>
<reference evidence="1" key="1">
    <citation type="submission" date="2018-06" db="EMBL/GenBank/DDBJ databases">
        <authorList>
            <consortium name="Pathogen Informatics"/>
            <person name="Doyle S."/>
        </authorList>
    </citation>
    <scope>NUCLEOTIDE SEQUENCE [LARGE SCALE GENOMIC DNA]</scope>
    <source>
        <strain evidence="1">NCTC11421</strain>
    </source>
</reference>
<dbReference type="EMBL" id="UGRI01000001">
    <property type="protein sequence ID" value="SUA21740.1"/>
    <property type="molecule type" value="Genomic_DNA"/>
</dbReference>
<sequence>MERACLPLAECGQKGFLEHLPDPHVFPLSRLAGVGRQTELLVRNTEQFIAGRPANNVLMSGARGTGKSSLVKALLHEYADKGLRLIEVDKSDLIGLPYLLALLKERPEKFIVFCDDLSFESGDETYKALKTALDGGLSQRCANVMVYATSNRRHLMPEYLDENAGTTGVRGEIHQKEAVEEKYLCPTDSDCGSVFIRSIKTIIWRQCEAGWKILMCHMTKPPGRRRCSGRRCGATARDVPLGSLPATGRAGCRSNVRRECFGDYLRQEESHICCCCGVRIWKKRCWISNSSTAKSMLEW</sequence>
<proteinExistence type="predicted"/>
<name>A0A378VWU1_NEIGO</name>
<dbReference type="PANTHER" id="PTHR42935:SF1">
    <property type="entry name" value="SLR0930 PROTEIN"/>
    <property type="match status" value="1"/>
</dbReference>
<gene>
    <name evidence="1" type="ORF">NCTC11421_01630</name>
</gene>
<dbReference type="AlphaFoldDB" id="A0A378VWU1"/>
<dbReference type="Gene3D" id="3.40.50.300">
    <property type="entry name" value="P-loop containing nucleotide triphosphate hydrolases"/>
    <property type="match status" value="1"/>
</dbReference>
<dbReference type="InterPro" id="IPR008533">
    <property type="entry name" value="DUF815"/>
</dbReference>
<dbReference type="Pfam" id="PF05673">
    <property type="entry name" value="DUF815"/>
    <property type="match status" value="1"/>
</dbReference>
<evidence type="ECO:0000313" key="1">
    <source>
        <dbReference type="EMBL" id="SUA21740.1"/>
    </source>
</evidence>
<organism evidence="1">
    <name type="scientific">Neisseria gonorrhoeae</name>
    <dbReference type="NCBI Taxonomy" id="485"/>
    <lineage>
        <taxon>Bacteria</taxon>
        <taxon>Pseudomonadati</taxon>
        <taxon>Pseudomonadota</taxon>
        <taxon>Betaproteobacteria</taxon>
        <taxon>Neisseriales</taxon>
        <taxon>Neisseriaceae</taxon>
        <taxon>Neisseria</taxon>
    </lineage>
</organism>